<name>A0A444JJW4_9GAMM</name>
<evidence type="ECO:0000313" key="2">
    <source>
        <dbReference type="EMBL" id="RWX53354.1"/>
    </source>
</evidence>
<keyword evidence="3" id="KW-1185">Reference proteome</keyword>
<accession>A0A444JJW4</accession>
<dbReference type="SUPFAM" id="SSF158452">
    <property type="entry name" value="YqcC-like"/>
    <property type="match status" value="1"/>
</dbReference>
<evidence type="ECO:0000259" key="1">
    <source>
        <dbReference type="Pfam" id="PF04287"/>
    </source>
</evidence>
<dbReference type="PIRSF" id="PIRSF006257">
    <property type="entry name" value="UCP006257"/>
    <property type="match status" value="1"/>
</dbReference>
<dbReference type="PANTHER" id="PTHR39586:SF1">
    <property type="entry name" value="CYTOPLASMIC PROTEIN"/>
    <property type="match status" value="1"/>
</dbReference>
<dbReference type="PANTHER" id="PTHR39586">
    <property type="entry name" value="CYTOPLASMIC PROTEIN-RELATED"/>
    <property type="match status" value="1"/>
</dbReference>
<dbReference type="Proteomes" id="UP000287563">
    <property type="component" value="Unassembled WGS sequence"/>
</dbReference>
<dbReference type="GO" id="GO:0044010">
    <property type="term" value="P:single-species biofilm formation"/>
    <property type="evidence" value="ECO:0007669"/>
    <property type="project" value="TreeGrafter"/>
</dbReference>
<dbReference type="RefSeq" id="WP_128786060.1">
    <property type="nucleotide sequence ID" value="NZ_RJLM01000015.1"/>
</dbReference>
<dbReference type="InterPro" id="IPR007384">
    <property type="entry name" value="UCP006257"/>
</dbReference>
<protein>
    <submittedName>
        <fullName evidence="2">YqcC family protein</fullName>
    </submittedName>
</protein>
<dbReference type="Gene3D" id="1.20.1440.40">
    <property type="entry name" value="YqcC-like"/>
    <property type="match status" value="1"/>
</dbReference>
<feature type="domain" description="YqcC-like" evidence="1">
    <location>
        <begin position="7"/>
        <end position="102"/>
    </location>
</feature>
<dbReference type="InterPro" id="IPR023376">
    <property type="entry name" value="YqcC-like_dom"/>
</dbReference>
<gene>
    <name evidence="2" type="ORF">EDI28_22330</name>
</gene>
<sequence>MDKYHHTQQLLDRLETVMREADIWEGESPDPSALASSEPFAIDTLSCSQWLQWIFIPQMKQLVALNAPLPIHFEISPYVEEAMKGQSDNTAVYRVTRNFDHLFRAK</sequence>
<proteinExistence type="predicted"/>
<comment type="caution">
    <text evidence="2">The sequence shown here is derived from an EMBL/GenBank/DDBJ whole genome shotgun (WGS) entry which is preliminary data.</text>
</comment>
<evidence type="ECO:0000313" key="3">
    <source>
        <dbReference type="Proteomes" id="UP000287563"/>
    </source>
</evidence>
<dbReference type="EMBL" id="RJLM01000015">
    <property type="protein sequence ID" value="RWX53354.1"/>
    <property type="molecule type" value="Genomic_DNA"/>
</dbReference>
<reference evidence="2 3" key="1">
    <citation type="submission" date="2018-11" db="EMBL/GenBank/DDBJ databases">
        <title>Photobacterium sp. BEI247 sp. nov., a marine bacterium isolated from Yongle Blue Hole in the South China Sea.</title>
        <authorList>
            <person name="Wang X."/>
        </authorList>
    </citation>
    <scope>NUCLEOTIDE SEQUENCE [LARGE SCALE GENOMIC DNA]</scope>
    <source>
        <strain evidence="3">BEI247</strain>
    </source>
</reference>
<dbReference type="InterPro" id="IPR036814">
    <property type="entry name" value="YqcC-like_sf"/>
</dbReference>
<organism evidence="2 3">
    <name type="scientific">Photobacterium chitinilyticum</name>
    <dbReference type="NCBI Taxonomy" id="2485123"/>
    <lineage>
        <taxon>Bacteria</taxon>
        <taxon>Pseudomonadati</taxon>
        <taxon>Pseudomonadota</taxon>
        <taxon>Gammaproteobacteria</taxon>
        <taxon>Vibrionales</taxon>
        <taxon>Vibrionaceae</taxon>
        <taxon>Photobacterium</taxon>
    </lineage>
</organism>
<dbReference type="OrthoDB" id="8794567at2"/>
<dbReference type="AlphaFoldDB" id="A0A444JJW4"/>
<dbReference type="Pfam" id="PF04287">
    <property type="entry name" value="DUF446"/>
    <property type="match status" value="1"/>
</dbReference>